<evidence type="ECO:0000256" key="1">
    <source>
        <dbReference type="SAM" id="Phobius"/>
    </source>
</evidence>
<keyword evidence="3" id="KW-1185">Reference proteome</keyword>
<proteinExistence type="predicted"/>
<evidence type="ECO:0000313" key="3">
    <source>
        <dbReference type="Proteomes" id="UP000627715"/>
    </source>
</evidence>
<comment type="caution">
    <text evidence="2">The sequence shown here is derived from an EMBL/GenBank/DDBJ whole genome shotgun (WGS) entry which is preliminary data.</text>
</comment>
<sequence>MAFTTSPLSSMYEVAERQRLGMAMQFQLLISRCIGVVFGALYGDFIFAVACFSVSNVISYAIYLCYLFKVVGGDPLEILLNYIIPFLVIITIFLVV</sequence>
<reference evidence="2" key="2">
    <citation type="submission" date="2020-09" db="EMBL/GenBank/DDBJ databases">
        <authorList>
            <person name="Sun Q."/>
            <person name="Zhou Y."/>
        </authorList>
    </citation>
    <scope>NUCLEOTIDE SEQUENCE</scope>
    <source>
        <strain evidence="2">CGMCC 1.15425</strain>
    </source>
</reference>
<feature type="transmembrane region" description="Helical" evidence="1">
    <location>
        <begin position="45"/>
        <end position="66"/>
    </location>
</feature>
<feature type="transmembrane region" description="Helical" evidence="1">
    <location>
        <begin position="78"/>
        <end position="95"/>
    </location>
</feature>
<gene>
    <name evidence="2" type="ORF">GCM10011403_20460</name>
</gene>
<dbReference type="Proteomes" id="UP000627715">
    <property type="component" value="Unassembled WGS sequence"/>
</dbReference>
<reference evidence="2" key="1">
    <citation type="journal article" date="2014" name="Int. J. Syst. Evol. Microbiol.">
        <title>Complete genome sequence of Corynebacterium casei LMG S-19264T (=DSM 44701T), isolated from a smear-ripened cheese.</title>
        <authorList>
            <consortium name="US DOE Joint Genome Institute (JGI-PGF)"/>
            <person name="Walter F."/>
            <person name="Albersmeier A."/>
            <person name="Kalinowski J."/>
            <person name="Ruckert C."/>
        </authorList>
    </citation>
    <scope>NUCLEOTIDE SEQUENCE</scope>
    <source>
        <strain evidence="2">CGMCC 1.15425</strain>
    </source>
</reference>
<dbReference type="EMBL" id="BMIY01000008">
    <property type="protein sequence ID" value="GFZ77388.1"/>
    <property type="molecule type" value="Genomic_DNA"/>
</dbReference>
<feature type="transmembrane region" description="Helical" evidence="1">
    <location>
        <begin position="20"/>
        <end position="39"/>
    </location>
</feature>
<name>A0A916VIQ6_9GAMM</name>
<keyword evidence="1" id="KW-0812">Transmembrane</keyword>
<accession>A0A916VIQ6</accession>
<keyword evidence="1" id="KW-0472">Membrane</keyword>
<keyword evidence="1" id="KW-1133">Transmembrane helix</keyword>
<protein>
    <submittedName>
        <fullName evidence="2">Uncharacterized protein</fullName>
    </submittedName>
</protein>
<dbReference type="AlphaFoldDB" id="A0A916VIQ6"/>
<evidence type="ECO:0000313" key="2">
    <source>
        <dbReference type="EMBL" id="GFZ77388.1"/>
    </source>
</evidence>
<organism evidence="2 3">
    <name type="scientific">Pseudohongiella nitratireducens</name>
    <dbReference type="NCBI Taxonomy" id="1768907"/>
    <lineage>
        <taxon>Bacteria</taxon>
        <taxon>Pseudomonadati</taxon>
        <taxon>Pseudomonadota</taxon>
        <taxon>Gammaproteobacteria</taxon>
        <taxon>Pseudomonadales</taxon>
        <taxon>Pseudohongiellaceae</taxon>
        <taxon>Pseudohongiella</taxon>
    </lineage>
</organism>